<dbReference type="GO" id="GO:0010333">
    <property type="term" value="F:terpene synthase activity"/>
    <property type="evidence" value="ECO:0007669"/>
    <property type="project" value="InterPro"/>
</dbReference>
<dbReference type="EC" id="4.2.3.-" evidence="4"/>
<dbReference type="GO" id="GO:0008299">
    <property type="term" value="P:isoprenoid biosynthetic process"/>
    <property type="evidence" value="ECO:0007669"/>
    <property type="project" value="UniProtKB-ARBA"/>
</dbReference>
<dbReference type="Proteomes" id="UP001303760">
    <property type="component" value="Unassembled WGS sequence"/>
</dbReference>
<dbReference type="AlphaFoldDB" id="A0AAN7CBX5"/>
<accession>A0AAN7CBX5</accession>
<name>A0AAN7CBX5_9PEZI</name>
<proteinExistence type="inferred from homology"/>
<dbReference type="GO" id="GO:0046872">
    <property type="term" value="F:metal ion binding"/>
    <property type="evidence" value="ECO:0007669"/>
    <property type="project" value="UniProtKB-KW"/>
</dbReference>
<dbReference type="InterPro" id="IPR008949">
    <property type="entry name" value="Isoprenoid_synthase_dom_sf"/>
</dbReference>
<comment type="cofactor">
    <cofactor evidence="1 4">
        <name>Mg(2+)</name>
        <dbReference type="ChEBI" id="CHEBI:18420"/>
    </cofactor>
</comment>
<keyword evidence="3 4" id="KW-0460">Magnesium</keyword>
<evidence type="ECO:0000313" key="5">
    <source>
        <dbReference type="EMBL" id="KAK4238691.1"/>
    </source>
</evidence>
<evidence type="ECO:0000256" key="4">
    <source>
        <dbReference type="RuleBase" id="RU366034"/>
    </source>
</evidence>
<comment type="similarity">
    <text evidence="2 4">Belongs to the terpene synthase family.</text>
</comment>
<dbReference type="InterPro" id="IPR034686">
    <property type="entry name" value="Terpene_cyclase-like_2"/>
</dbReference>
<gene>
    <name evidence="5" type="ORF">C8A03DRAFT_43614</name>
</gene>
<dbReference type="Gene3D" id="1.10.600.10">
    <property type="entry name" value="Farnesyl Diphosphate Synthase"/>
    <property type="match status" value="1"/>
</dbReference>
<dbReference type="PANTHER" id="PTHR35201">
    <property type="entry name" value="TERPENE SYNTHASE"/>
    <property type="match status" value="1"/>
</dbReference>
<evidence type="ECO:0000313" key="6">
    <source>
        <dbReference type="Proteomes" id="UP001303760"/>
    </source>
</evidence>
<dbReference type="Pfam" id="PF19086">
    <property type="entry name" value="Terpene_syn_C_2"/>
    <property type="match status" value="1"/>
</dbReference>
<reference evidence="5" key="1">
    <citation type="journal article" date="2023" name="Mol. Phylogenet. Evol.">
        <title>Genome-scale phylogeny and comparative genomics of the fungal order Sordariales.</title>
        <authorList>
            <person name="Hensen N."/>
            <person name="Bonometti L."/>
            <person name="Westerberg I."/>
            <person name="Brannstrom I.O."/>
            <person name="Guillou S."/>
            <person name="Cros-Aarteil S."/>
            <person name="Calhoun S."/>
            <person name="Haridas S."/>
            <person name="Kuo A."/>
            <person name="Mondo S."/>
            <person name="Pangilinan J."/>
            <person name="Riley R."/>
            <person name="LaButti K."/>
            <person name="Andreopoulos B."/>
            <person name="Lipzen A."/>
            <person name="Chen C."/>
            <person name="Yan M."/>
            <person name="Daum C."/>
            <person name="Ng V."/>
            <person name="Clum A."/>
            <person name="Steindorff A."/>
            <person name="Ohm R.A."/>
            <person name="Martin F."/>
            <person name="Silar P."/>
            <person name="Natvig D.O."/>
            <person name="Lalanne C."/>
            <person name="Gautier V."/>
            <person name="Ament-Velasquez S.L."/>
            <person name="Kruys A."/>
            <person name="Hutchinson M.I."/>
            <person name="Powell A.J."/>
            <person name="Barry K."/>
            <person name="Miller A.N."/>
            <person name="Grigoriev I.V."/>
            <person name="Debuchy R."/>
            <person name="Gladieux P."/>
            <person name="Hiltunen Thoren M."/>
            <person name="Johannesson H."/>
        </authorList>
    </citation>
    <scope>NUCLEOTIDE SEQUENCE</scope>
    <source>
        <strain evidence="5">CBS 532.94</strain>
    </source>
</reference>
<organism evidence="5 6">
    <name type="scientific">Achaetomium macrosporum</name>
    <dbReference type="NCBI Taxonomy" id="79813"/>
    <lineage>
        <taxon>Eukaryota</taxon>
        <taxon>Fungi</taxon>
        <taxon>Dikarya</taxon>
        <taxon>Ascomycota</taxon>
        <taxon>Pezizomycotina</taxon>
        <taxon>Sordariomycetes</taxon>
        <taxon>Sordariomycetidae</taxon>
        <taxon>Sordariales</taxon>
        <taxon>Chaetomiaceae</taxon>
        <taxon>Achaetomium</taxon>
    </lineage>
</organism>
<reference evidence="5" key="2">
    <citation type="submission" date="2023-05" db="EMBL/GenBank/DDBJ databases">
        <authorList>
            <consortium name="Lawrence Berkeley National Laboratory"/>
            <person name="Steindorff A."/>
            <person name="Hensen N."/>
            <person name="Bonometti L."/>
            <person name="Westerberg I."/>
            <person name="Brannstrom I.O."/>
            <person name="Guillou S."/>
            <person name="Cros-Aarteil S."/>
            <person name="Calhoun S."/>
            <person name="Haridas S."/>
            <person name="Kuo A."/>
            <person name="Mondo S."/>
            <person name="Pangilinan J."/>
            <person name="Riley R."/>
            <person name="Labutti K."/>
            <person name="Andreopoulos B."/>
            <person name="Lipzen A."/>
            <person name="Chen C."/>
            <person name="Yanf M."/>
            <person name="Daum C."/>
            <person name="Ng V."/>
            <person name="Clum A."/>
            <person name="Ohm R."/>
            <person name="Martin F."/>
            <person name="Silar P."/>
            <person name="Natvig D."/>
            <person name="Lalanne C."/>
            <person name="Gautier V."/>
            <person name="Ament-Velasquez S.L."/>
            <person name="Kruys A."/>
            <person name="Hutchinson M.I."/>
            <person name="Powell A.J."/>
            <person name="Barry K."/>
            <person name="Miller A.N."/>
            <person name="Grigoriev I.V."/>
            <person name="Debuchy R."/>
            <person name="Gladieux P."/>
            <person name="Thoren M.H."/>
            <person name="Johannesson H."/>
        </authorList>
    </citation>
    <scope>NUCLEOTIDE SEQUENCE</scope>
    <source>
        <strain evidence="5">CBS 532.94</strain>
    </source>
</reference>
<protein>
    <recommendedName>
        <fullName evidence="4">Terpene synthase</fullName>
        <ecNumber evidence="4">4.2.3.-</ecNumber>
    </recommendedName>
</protein>
<keyword evidence="4" id="KW-0479">Metal-binding</keyword>
<evidence type="ECO:0000256" key="2">
    <source>
        <dbReference type="ARBA" id="ARBA00006333"/>
    </source>
</evidence>
<dbReference type="PANTHER" id="PTHR35201:SF4">
    <property type="entry name" value="BETA-PINACENE SYNTHASE-RELATED"/>
    <property type="match status" value="1"/>
</dbReference>
<keyword evidence="6" id="KW-1185">Reference proteome</keyword>
<dbReference type="EMBL" id="MU860086">
    <property type="protein sequence ID" value="KAK4238691.1"/>
    <property type="molecule type" value="Genomic_DNA"/>
</dbReference>
<comment type="caution">
    <text evidence="5">The sequence shown here is derived from an EMBL/GenBank/DDBJ whole genome shotgun (WGS) entry which is preliminary data.</text>
</comment>
<sequence>MSVQVETRTNATALNGNGTKHPVVKETWKIPPSNWQALIHPRVEEVSREVDGYFLEHWNFPDDRARSTFLKAGFSRVTCLYFPLAKDDRIHFACRLLTVLFLIDDILEDMSFADGERLNNRLIELSKGPKYATPDRSIPAEFIIFDLWESMRKHDFELANEVLEPTFVFMRSQTDRIRLRITELGEYLRYREKDVGKALLSALMRYSMDLRPTPDELRLLRPLEENCSKHLSVVNDIYSFEKEVLAEKTGHAEGAYLCSAVKVVAAETSLSIPATKRVLWSMVREWELVHDAMAEALGPQLNQSQAVRDYVRGLQCQMSGNELWSKTTPRYLEPIQETGGQL</sequence>
<keyword evidence="4" id="KW-0456">Lyase</keyword>
<dbReference type="SUPFAM" id="SSF48576">
    <property type="entry name" value="Terpenoid synthases"/>
    <property type="match status" value="1"/>
</dbReference>
<evidence type="ECO:0000256" key="1">
    <source>
        <dbReference type="ARBA" id="ARBA00001946"/>
    </source>
</evidence>
<evidence type="ECO:0000256" key="3">
    <source>
        <dbReference type="ARBA" id="ARBA00022842"/>
    </source>
</evidence>